<reference evidence="1" key="1">
    <citation type="submission" date="2020-06" db="EMBL/GenBank/DDBJ databases">
        <title>WGS assembly of Ceratodon purpureus strain R40.</title>
        <authorList>
            <person name="Carey S.B."/>
            <person name="Jenkins J."/>
            <person name="Shu S."/>
            <person name="Lovell J.T."/>
            <person name="Sreedasyam A."/>
            <person name="Maumus F."/>
            <person name="Tiley G.P."/>
            <person name="Fernandez-Pozo N."/>
            <person name="Barry K."/>
            <person name="Chen C."/>
            <person name="Wang M."/>
            <person name="Lipzen A."/>
            <person name="Daum C."/>
            <person name="Saski C.A."/>
            <person name="Payton A.C."/>
            <person name="Mcbreen J.C."/>
            <person name="Conrad R.E."/>
            <person name="Kollar L.M."/>
            <person name="Olsson S."/>
            <person name="Huttunen S."/>
            <person name="Landis J.B."/>
            <person name="Wickett N.J."/>
            <person name="Johnson M.G."/>
            <person name="Rensing S.A."/>
            <person name="Grimwood J."/>
            <person name="Schmutz J."/>
            <person name="Mcdaniel S.F."/>
        </authorList>
    </citation>
    <scope>NUCLEOTIDE SEQUENCE</scope>
    <source>
        <strain evidence="1">R40</strain>
    </source>
</reference>
<evidence type="ECO:0000313" key="1">
    <source>
        <dbReference type="EMBL" id="KAG0590563.1"/>
    </source>
</evidence>
<sequence>MYPAEFLLKFRRANCPQVRIMILQNWKQTHLMLRIHTDSIADSDAVSPNGCLNDSQNDVRIILNPSMVQQTKRYVRPGTLRVAICESIPRQLQPSKPAHVSVQTDVAHVALLFSQFKVMAMTNWR</sequence>
<dbReference type="EMBL" id="CM026421">
    <property type="protein sequence ID" value="KAG0590563.1"/>
    <property type="molecule type" value="Genomic_DNA"/>
</dbReference>
<comment type="caution">
    <text evidence="1">The sequence shown here is derived from an EMBL/GenBank/DDBJ whole genome shotgun (WGS) entry which is preliminary data.</text>
</comment>
<protein>
    <submittedName>
        <fullName evidence="1">Uncharacterized protein</fullName>
    </submittedName>
</protein>
<gene>
    <name evidence="1" type="ORF">KC19_1G109800</name>
</gene>
<keyword evidence="2" id="KW-1185">Reference proteome</keyword>
<organism evidence="1 2">
    <name type="scientific">Ceratodon purpureus</name>
    <name type="common">Fire moss</name>
    <name type="synonym">Dicranum purpureum</name>
    <dbReference type="NCBI Taxonomy" id="3225"/>
    <lineage>
        <taxon>Eukaryota</taxon>
        <taxon>Viridiplantae</taxon>
        <taxon>Streptophyta</taxon>
        <taxon>Embryophyta</taxon>
        <taxon>Bryophyta</taxon>
        <taxon>Bryophytina</taxon>
        <taxon>Bryopsida</taxon>
        <taxon>Dicranidae</taxon>
        <taxon>Pseudoditrichales</taxon>
        <taxon>Ditrichaceae</taxon>
        <taxon>Ceratodon</taxon>
    </lineage>
</organism>
<dbReference type="Proteomes" id="UP000822688">
    <property type="component" value="Chromosome 1"/>
</dbReference>
<name>A0A8T0J6V4_CERPU</name>
<proteinExistence type="predicted"/>
<evidence type="ECO:0000313" key="2">
    <source>
        <dbReference type="Proteomes" id="UP000822688"/>
    </source>
</evidence>
<dbReference type="AlphaFoldDB" id="A0A8T0J6V4"/>
<accession>A0A8T0J6V4</accession>